<sequence>MDKPIKRVVIIGGGTAGWLTAGILAADHCAWKQAGLDITLIESPDVPILGVGEGTWPSLRDTLRRIGIAETDFIRRCNASFKQGSRFDGWVDGSAGDSYFHPFTAPPDPDDISCLAVWRAAPEGTPFGEAISAQVSLCREGKAPKQAATPEYAAVANYAYHLDAGAFATLLREHCTARLGVTHIMANVTSVSSTENGHISSIQADGHGTVDGDLFIDCTGSRAMLIGEHFNSPLTDVSDILFNDRALALHVPYEDELSAIASQTVGTALSAGWVWDIGLQSRRGVGYVHSSNHISEDAACAGLDAYLEKTAPGSGVRSEDARLIRFRSAYRREPWRGNCVAVGMSSGFVEPLEASAIVMVELSADMISSLLSFGKGQMTRSAGQFNRRFAYRWARIVDFLKLHYILSQRTEPYWRDHLDRSTWPERLTELLERWRHGPPSRDDFPQIQEIFPAASYAYVMYGMGFETAAPQTLRRLDDPAIARRHLDDIRTMTRRFLAGLPTNRQLLDHVMQAGLTRV</sequence>
<feature type="binding site" evidence="2">
    <location>
        <position position="188"/>
    </location>
    <ligand>
        <name>FAD</name>
        <dbReference type="ChEBI" id="CHEBI:57692"/>
    </ligand>
</feature>
<dbReference type="Proteomes" id="UP000818603">
    <property type="component" value="Unassembled WGS sequence"/>
</dbReference>
<evidence type="ECO:0000313" key="4">
    <source>
        <dbReference type="EMBL" id="NHK28917.1"/>
    </source>
</evidence>
<evidence type="ECO:0000313" key="5">
    <source>
        <dbReference type="Proteomes" id="UP000621856"/>
    </source>
</evidence>
<dbReference type="GO" id="GO:0000166">
    <property type="term" value="F:nucleotide binding"/>
    <property type="evidence" value="ECO:0007669"/>
    <property type="project" value="UniProtKB-KW"/>
</dbReference>
<gene>
    <name evidence="4" type="ORF">FF098_013425</name>
    <name evidence="3" type="ORF">GCM10011355_30160</name>
</gene>
<feature type="binding site" evidence="2">
    <location>
        <position position="82"/>
    </location>
    <ligand>
        <name>7-chloro-L-tryptophan</name>
        <dbReference type="ChEBI" id="CHEBI:58713"/>
    </ligand>
</feature>
<proteinExistence type="predicted"/>
<protein>
    <submittedName>
        <fullName evidence="4">Tryptophan 7-halogenase</fullName>
    </submittedName>
    <submittedName>
        <fullName evidence="3">Tryptophan halogenase</fullName>
    </submittedName>
</protein>
<keyword evidence="2" id="KW-0547">Nucleotide-binding</keyword>
<dbReference type="InterPro" id="IPR033856">
    <property type="entry name" value="Trp_halogen"/>
</dbReference>
<dbReference type="GO" id="GO:0004497">
    <property type="term" value="F:monooxygenase activity"/>
    <property type="evidence" value="ECO:0007669"/>
    <property type="project" value="InterPro"/>
</dbReference>
<dbReference type="EMBL" id="VCJR02000003">
    <property type="protein sequence ID" value="NHK28917.1"/>
    <property type="molecule type" value="Genomic_DNA"/>
</dbReference>
<dbReference type="PANTHER" id="PTHR43747">
    <property type="entry name" value="FAD-BINDING PROTEIN"/>
    <property type="match status" value="1"/>
</dbReference>
<accession>A0A8J3A3R6</accession>
<dbReference type="PIRSF" id="PIRSF011396">
    <property type="entry name" value="Trp_halogenase"/>
    <property type="match status" value="1"/>
</dbReference>
<evidence type="ECO:0000313" key="6">
    <source>
        <dbReference type="Proteomes" id="UP000818603"/>
    </source>
</evidence>
<dbReference type="InterPro" id="IPR050816">
    <property type="entry name" value="Flavin-dep_Halogenase_NPB"/>
</dbReference>
<dbReference type="Pfam" id="PF04820">
    <property type="entry name" value="Trp_halogenase"/>
    <property type="match status" value="1"/>
</dbReference>
<name>A0A8J3A3R6_9PROT</name>
<feature type="binding site" evidence="2">
    <location>
        <begin position="13"/>
        <end position="16"/>
    </location>
    <ligand>
        <name>FAD</name>
        <dbReference type="ChEBI" id="CHEBI:57692"/>
    </ligand>
</feature>
<dbReference type="AlphaFoldDB" id="A0A8J3A3R6"/>
<feature type="binding site" evidence="2">
    <location>
        <position position="357"/>
    </location>
    <ligand>
        <name>FAD</name>
        <dbReference type="ChEBI" id="CHEBI:57692"/>
    </ligand>
</feature>
<evidence type="ECO:0000256" key="1">
    <source>
        <dbReference type="PIRSR" id="PIRSR011396-1"/>
    </source>
</evidence>
<reference evidence="4 6" key="2">
    <citation type="submission" date="2020-02" db="EMBL/GenBank/DDBJ databases">
        <title>Genome sequence of Parvularcula flava strain NH6-79.</title>
        <authorList>
            <person name="Abdul Karim M.H."/>
            <person name="Lam M.Q."/>
            <person name="Chen S.J."/>
            <person name="Yahya A."/>
            <person name="Shahir S."/>
            <person name="Shamsir M.S."/>
            <person name="Chong C.S."/>
        </authorList>
    </citation>
    <scope>NUCLEOTIDE SEQUENCE [LARGE SCALE GENOMIC DNA]</scope>
    <source>
        <strain evidence="4 6">NH6-79</strain>
    </source>
</reference>
<dbReference type="EMBL" id="BMGZ01000003">
    <property type="protein sequence ID" value="GGI00863.1"/>
    <property type="molecule type" value="Genomic_DNA"/>
</dbReference>
<evidence type="ECO:0000256" key="2">
    <source>
        <dbReference type="PIRSR" id="PIRSR011396-2"/>
    </source>
</evidence>
<dbReference type="PANTHER" id="PTHR43747:SF4">
    <property type="entry name" value="FLAVIN-DEPENDENT TRYPTOPHAN HALOGENASE"/>
    <property type="match status" value="1"/>
</dbReference>
<feature type="active site" evidence="1">
    <location>
        <position position="82"/>
    </location>
</feature>
<dbReference type="InterPro" id="IPR006905">
    <property type="entry name" value="Flavin_halogenase"/>
</dbReference>
<evidence type="ECO:0000313" key="3">
    <source>
        <dbReference type="EMBL" id="GGI00863.1"/>
    </source>
</evidence>
<reference evidence="3" key="1">
    <citation type="journal article" date="2014" name="Int. J. Syst. Evol. Microbiol.">
        <title>Complete genome sequence of Corynebacterium casei LMG S-19264T (=DSM 44701T), isolated from a smear-ripened cheese.</title>
        <authorList>
            <consortium name="US DOE Joint Genome Institute (JGI-PGF)"/>
            <person name="Walter F."/>
            <person name="Albersmeier A."/>
            <person name="Kalinowski J."/>
            <person name="Ruckert C."/>
        </authorList>
    </citation>
    <scope>NUCLEOTIDE SEQUENCE</scope>
    <source>
        <strain evidence="3">CGMCC 1.14984</strain>
    </source>
</reference>
<keyword evidence="6" id="KW-1185">Reference proteome</keyword>
<dbReference type="InterPro" id="IPR036188">
    <property type="entry name" value="FAD/NAD-bd_sf"/>
</dbReference>
<feature type="binding site" evidence="2">
    <location>
        <position position="353"/>
    </location>
    <ligand>
        <name>L-tryptophan</name>
        <dbReference type="ChEBI" id="CHEBI:57912"/>
    </ligand>
</feature>
<keyword evidence="2" id="KW-0274">FAD</keyword>
<comment type="caution">
    <text evidence="3">The sequence shown here is derived from an EMBL/GenBank/DDBJ whole genome shotgun (WGS) entry which is preliminary data.</text>
</comment>
<dbReference type="RefSeq" id="WP_155141448.1">
    <property type="nucleotide sequence ID" value="NZ_BMGZ01000003.1"/>
</dbReference>
<keyword evidence="2" id="KW-0285">Flavoprotein</keyword>
<organism evidence="3 5">
    <name type="scientific">Aquisalinus luteolus</name>
    <dbReference type="NCBI Taxonomy" id="1566827"/>
    <lineage>
        <taxon>Bacteria</taxon>
        <taxon>Pseudomonadati</taxon>
        <taxon>Pseudomonadota</taxon>
        <taxon>Alphaproteobacteria</taxon>
        <taxon>Parvularculales</taxon>
        <taxon>Parvularculaceae</taxon>
        <taxon>Aquisalinus</taxon>
    </lineage>
</organism>
<dbReference type="SUPFAM" id="SSF51905">
    <property type="entry name" value="FAD/NAD(P)-binding domain"/>
    <property type="match status" value="1"/>
</dbReference>
<reference evidence="3" key="3">
    <citation type="submission" date="2020-09" db="EMBL/GenBank/DDBJ databases">
        <authorList>
            <person name="Sun Q."/>
            <person name="Zhou Y."/>
        </authorList>
    </citation>
    <scope>NUCLEOTIDE SEQUENCE</scope>
    <source>
        <strain evidence="3">CGMCC 1.14984</strain>
    </source>
</reference>
<dbReference type="Gene3D" id="3.50.50.60">
    <property type="entry name" value="FAD/NAD(P)-binding domain"/>
    <property type="match status" value="1"/>
</dbReference>
<dbReference type="Proteomes" id="UP000621856">
    <property type="component" value="Unassembled WGS sequence"/>
</dbReference>